<dbReference type="PANTHER" id="PTHR43221">
    <property type="entry name" value="PROTEASE HTPX"/>
    <property type="match status" value="1"/>
</dbReference>
<feature type="transmembrane region" description="Helical" evidence="11">
    <location>
        <begin position="135"/>
        <end position="155"/>
    </location>
</feature>
<evidence type="ECO:0000256" key="3">
    <source>
        <dbReference type="ARBA" id="ARBA00022670"/>
    </source>
</evidence>
<gene>
    <name evidence="13" type="ORF">FB458_2036</name>
</gene>
<evidence type="ECO:0000256" key="4">
    <source>
        <dbReference type="ARBA" id="ARBA00022692"/>
    </source>
</evidence>
<keyword evidence="5" id="KW-0479">Metal-binding</keyword>
<evidence type="ECO:0000256" key="5">
    <source>
        <dbReference type="ARBA" id="ARBA00022723"/>
    </source>
</evidence>
<evidence type="ECO:0000256" key="7">
    <source>
        <dbReference type="ARBA" id="ARBA00022833"/>
    </source>
</evidence>
<dbReference type="CDD" id="cd07328">
    <property type="entry name" value="M48_Ste24p_like"/>
    <property type="match status" value="1"/>
</dbReference>
<evidence type="ECO:0000256" key="11">
    <source>
        <dbReference type="SAM" id="Phobius"/>
    </source>
</evidence>
<keyword evidence="3 13" id="KW-0645">Protease</keyword>
<evidence type="ECO:0000313" key="14">
    <source>
        <dbReference type="Proteomes" id="UP000317893"/>
    </source>
</evidence>
<sequence>MGAPTTPYGAAVHLFDPFAPEPDAGHYPDLVLCPHCRRDVPAGPRWVTWCEGCGWNALVGAPEPATSGPSWASRWTARVRVRAARRVHAELLAGGGTGSPWPRRAAVAVAVVVLALTVVQVGLVLLWVVRGSGFWHWPLAVLLVLLLAAVLRGLVPPSLERGRGAGPDELSPDDAPALHALVRDVADLVGVVPPRRLRLSTQDNAWVSRELYGRHVDLTLGLVLWGRLSWDARLALLGHELGHCLPRGGGHRAVHAAGLVLRGWLRVLWPSGYDVAVMRYRSRWDRSGGLIGGPVLVWLATVLQRLAAVPALLALVLLDRLEASASQRAEYAADVAAARVAGTPGAVALLSGLVDPRGWLTSVSSALRRDEDVWTALAVAGRRPARETARLRRIARDETVRVDASHPPTALRIDLLERLPRTGPAATMTPERLAAVDREVEGLLRTRRRALTDRLLESWV</sequence>
<accession>A0A542E0T1</accession>
<feature type="transmembrane region" description="Helical" evidence="11">
    <location>
        <begin position="288"/>
        <end position="318"/>
    </location>
</feature>
<keyword evidence="4 11" id="KW-0812">Transmembrane</keyword>
<keyword evidence="8 11" id="KW-1133">Transmembrane helix</keyword>
<dbReference type="PANTHER" id="PTHR43221:SF2">
    <property type="entry name" value="PROTEASE HTPX HOMOLOG"/>
    <property type="match status" value="1"/>
</dbReference>
<keyword evidence="14" id="KW-1185">Reference proteome</keyword>
<dbReference type="EMBL" id="VFMN01000001">
    <property type="protein sequence ID" value="TQJ08935.1"/>
    <property type="molecule type" value="Genomic_DNA"/>
</dbReference>
<proteinExistence type="predicted"/>
<comment type="cofactor">
    <cofactor evidence="1">
        <name>Zn(2+)</name>
        <dbReference type="ChEBI" id="CHEBI:29105"/>
    </cofactor>
</comment>
<evidence type="ECO:0000256" key="10">
    <source>
        <dbReference type="ARBA" id="ARBA00023136"/>
    </source>
</evidence>
<evidence type="ECO:0000313" key="13">
    <source>
        <dbReference type="EMBL" id="TQJ08935.1"/>
    </source>
</evidence>
<evidence type="ECO:0000256" key="8">
    <source>
        <dbReference type="ARBA" id="ARBA00022989"/>
    </source>
</evidence>
<dbReference type="InterPro" id="IPR050083">
    <property type="entry name" value="HtpX_protease"/>
</dbReference>
<dbReference type="GO" id="GO:0006508">
    <property type="term" value="P:proteolysis"/>
    <property type="evidence" value="ECO:0007669"/>
    <property type="project" value="UniProtKB-KW"/>
</dbReference>
<evidence type="ECO:0000256" key="1">
    <source>
        <dbReference type="ARBA" id="ARBA00001947"/>
    </source>
</evidence>
<keyword evidence="9" id="KW-0482">Metalloprotease</keyword>
<organism evidence="13 14">
    <name type="scientific">Lapillicoccus jejuensis</name>
    <dbReference type="NCBI Taxonomy" id="402171"/>
    <lineage>
        <taxon>Bacteria</taxon>
        <taxon>Bacillati</taxon>
        <taxon>Actinomycetota</taxon>
        <taxon>Actinomycetes</taxon>
        <taxon>Micrococcales</taxon>
        <taxon>Intrasporangiaceae</taxon>
        <taxon>Lapillicoccus</taxon>
    </lineage>
</organism>
<keyword evidence="2" id="KW-1003">Cell membrane</keyword>
<dbReference type="Proteomes" id="UP000317893">
    <property type="component" value="Unassembled WGS sequence"/>
</dbReference>
<feature type="transmembrane region" description="Helical" evidence="11">
    <location>
        <begin position="105"/>
        <end position="129"/>
    </location>
</feature>
<evidence type="ECO:0000259" key="12">
    <source>
        <dbReference type="Pfam" id="PF01435"/>
    </source>
</evidence>
<evidence type="ECO:0000256" key="9">
    <source>
        <dbReference type="ARBA" id="ARBA00023049"/>
    </source>
</evidence>
<keyword evidence="7" id="KW-0862">Zinc</keyword>
<evidence type="ECO:0000256" key="2">
    <source>
        <dbReference type="ARBA" id="ARBA00022475"/>
    </source>
</evidence>
<dbReference type="GO" id="GO:0046872">
    <property type="term" value="F:metal ion binding"/>
    <property type="evidence" value="ECO:0007669"/>
    <property type="project" value="UniProtKB-KW"/>
</dbReference>
<comment type="caution">
    <text evidence="13">The sequence shown here is derived from an EMBL/GenBank/DDBJ whole genome shotgun (WGS) entry which is preliminary data.</text>
</comment>
<dbReference type="GO" id="GO:0004222">
    <property type="term" value="F:metalloendopeptidase activity"/>
    <property type="evidence" value="ECO:0007669"/>
    <property type="project" value="InterPro"/>
</dbReference>
<reference evidence="13 14" key="1">
    <citation type="submission" date="2019-06" db="EMBL/GenBank/DDBJ databases">
        <title>Sequencing the genomes of 1000 actinobacteria strains.</title>
        <authorList>
            <person name="Klenk H.-P."/>
        </authorList>
    </citation>
    <scope>NUCLEOTIDE SEQUENCE [LARGE SCALE GENOMIC DNA]</scope>
    <source>
        <strain evidence="13 14">DSM 18607</strain>
    </source>
</reference>
<keyword evidence="6" id="KW-0378">Hydrolase</keyword>
<evidence type="ECO:0000256" key="6">
    <source>
        <dbReference type="ARBA" id="ARBA00022801"/>
    </source>
</evidence>
<dbReference type="Pfam" id="PF01435">
    <property type="entry name" value="Peptidase_M48"/>
    <property type="match status" value="1"/>
</dbReference>
<name>A0A542E0T1_9MICO</name>
<keyword evidence="10 11" id="KW-0472">Membrane</keyword>
<feature type="domain" description="Peptidase M48" evidence="12">
    <location>
        <begin position="174"/>
        <end position="417"/>
    </location>
</feature>
<protein>
    <submittedName>
        <fullName evidence="13">Zn-dependent protease with chaperone function</fullName>
    </submittedName>
</protein>
<dbReference type="InterPro" id="IPR001915">
    <property type="entry name" value="Peptidase_M48"/>
</dbReference>
<dbReference type="AlphaFoldDB" id="A0A542E0T1"/>